<dbReference type="GO" id="GO:0046656">
    <property type="term" value="P:folic acid biosynthetic process"/>
    <property type="evidence" value="ECO:0007669"/>
    <property type="project" value="UniProtKB-KW"/>
</dbReference>
<evidence type="ECO:0000256" key="2">
    <source>
        <dbReference type="ARBA" id="ARBA00013253"/>
    </source>
</evidence>
<dbReference type="GO" id="GO:0046654">
    <property type="term" value="P:tetrahydrofolate biosynthetic process"/>
    <property type="evidence" value="ECO:0007669"/>
    <property type="project" value="UniProtKB-UniPathway"/>
</dbReference>
<dbReference type="EC" id="2.7.6.3" evidence="2"/>
<keyword evidence="4" id="KW-0547">Nucleotide-binding</keyword>
<evidence type="ECO:0000256" key="5">
    <source>
        <dbReference type="ARBA" id="ARBA00022777"/>
    </source>
</evidence>
<evidence type="ECO:0000256" key="7">
    <source>
        <dbReference type="ARBA" id="ARBA00022909"/>
    </source>
</evidence>
<dbReference type="SUPFAM" id="SSF55083">
    <property type="entry name" value="6-hydroxymethyl-7,8-dihydropterin pyrophosphokinase, HPPK"/>
    <property type="match status" value="1"/>
</dbReference>
<dbReference type="CDD" id="cd00483">
    <property type="entry name" value="HPPK"/>
    <property type="match status" value="1"/>
</dbReference>
<dbReference type="PANTHER" id="PTHR43071:SF2">
    <property type="entry name" value="2-AMINO-4-HYDROXY-6-HYDROXYMETHYLDIHYDROPTERIDINE PYROPHOSPHOKINASE"/>
    <property type="match status" value="1"/>
</dbReference>
<accession>A0A2G1UJM0</accession>
<dbReference type="GO" id="GO:0003848">
    <property type="term" value="F:2-amino-4-hydroxy-6-hydroxymethyldihydropteridine diphosphokinase activity"/>
    <property type="evidence" value="ECO:0007669"/>
    <property type="project" value="UniProtKB-EC"/>
</dbReference>
<dbReference type="Proteomes" id="UP000231409">
    <property type="component" value="Unassembled WGS sequence"/>
</dbReference>
<proteinExistence type="predicted"/>
<dbReference type="EMBL" id="NTFH01000009">
    <property type="protein sequence ID" value="PHQ14684.1"/>
    <property type="molecule type" value="Genomic_DNA"/>
</dbReference>
<comment type="pathway">
    <text evidence="1">Cofactor biosynthesis; tetrahydrofolate biosynthesis; 2-amino-4-hydroxy-6-hydroxymethyl-7,8-dihydropteridine diphosphate from 7,8-dihydroneopterin triphosphate: step 4/4.</text>
</comment>
<name>A0A2G1UJM0_9GAMM</name>
<protein>
    <recommendedName>
        <fullName evidence="2">2-amino-4-hydroxy-6-hydroxymethyldihydropteridine diphosphokinase</fullName>
        <ecNumber evidence="2">2.7.6.3</ecNumber>
    </recommendedName>
</protein>
<dbReference type="Gene3D" id="3.30.70.560">
    <property type="entry name" value="7,8-Dihydro-6-hydroxymethylpterin-pyrophosphokinase HPPK"/>
    <property type="match status" value="1"/>
</dbReference>
<dbReference type="NCBIfam" id="TIGR01498">
    <property type="entry name" value="folK"/>
    <property type="match status" value="1"/>
</dbReference>
<keyword evidence="10" id="KW-1185">Reference proteome</keyword>
<keyword evidence="3" id="KW-0808">Transferase</keyword>
<keyword evidence="6" id="KW-0067">ATP-binding</keyword>
<dbReference type="UniPathway" id="UPA00077">
    <property type="reaction ID" value="UER00155"/>
</dbReference>
<evidence type="ECO:0000256" key="3">
    <source>
        <dbReference type="ARBA" id="ARBA00022679"/>
    </source>
</evidence>
<feature type="domain" description="7,8-dihydro-6-hydroxymethylpterin-pyrophosphokinase" evidence="8">
    <location>
        <begin position="8"/>
        <end position="133"/>
    </location>
</feature>
<dbReference type="RefSeq" id="WP_099615186.1">
    <property type="nucleotide sequence ID" value="NZ_KZ319372.1"/>
</dbReference>
<dbReference type="Pfam" id="PF01288">
    <property type="entry name" value="HPPK"/>
    <property type="match status" value="1"/>
</dbReference>
<evidence type="ECO:0000256" key="4">
    <source>
        <dbReference type="ARBA" id="ARBA00022741"/>
    </source>
</evidence>
<keyword evidence="7" id="KW-0289">Folate biosynthesis</keyword>
<evidence type="ECO:0000313" key="9">
    <source>
        <dbReference type="EMBL" id="PHQ14684.1"/>
    </source>
</evidence>
<keyword evidence="5 9" id="KW-0418">Kinase</keyword>
<sequence>MVAGKRVYISIGSNVDREHYVRAALDALADWFGELTVSSVYESEAVGFDGEPFLNLVVGVTTSLSVAELSRRFKQLEADNGRRRDVPKFSARTLDLDILTYGDATGPVDGVELPRGEILKNAFVLRPLAEIAPTERHPLCGQTYADLWLAYDRDQKLWPVDFDWRGQRVSRAQGVV</sequence>
<organism evidence="9 10">
    <name type="scientific">Marinobacter profundi</name>
    <dbReference type="NCBI Taxonomy" id="2666256"/>
    <lineage>
        <taxon>Bacteria</taxon>
        <taxon>Pseudomonadati</taxon>
        <taxon>Pseudomonadota</taxon>
        <taxon>Gammaproteobacteria</taxon>
        <taxon>Pseudomonadales</taxon>
        <taxon>Marinobacteraceae</taxon>
        <taxon>Marinobacter</taxon>
    </lineage>
</organism>
<gene>
    <name evidence="9" type="primary">folK</name>
    <name evidence="9" type="ORF">CLH61_13060</name>
</gene>
<dbReference type="InterPro" id="IPR035907">
    <property type="entry name" value="Hppk_sf"/>
</dbReference>
<evidence type="ECO:0000259" key="8">
    <source>
        <dbReference type="Pfam" id="PF01288"/>
    </source>
</evidence>
<comment type="caution">
    <text evidence="9">The sequence shown here is derived from an EMBL/GenBank/DDBJ whole genome shotgun (WGS) entry which is preliminary data.</text>
</comment>
<dbReference type="GO" id="GO:0005524">
    <property type="term" value="F:ATP binding"/>
    <property type="evidence" value="ECO:0007669"/>
    <property type="project" value="UniProtKB-KW"/>
</dbReference>
<dbReference type="GO" id="GO:0016301">
    <property type="term" value="F:kinase activity"/>
    <property type="evidence" value="ECO:0007669"/>
    <property type="project" value="UniProtKB-KW"/>
</dbReference>
<evidence type="ECO:0000313" key="10">
    <source>
        <dbReference type="Proteomes" id="UP000231409"/>
    </source>
</evidence>
<evidence type="ECO:0000256" key="1">
    <source>
        <dbReference type="ARBA" id="ARBA00005051"/>
    </source>
</evidence>
<dbReference type="AlphaFoldDB" id="A0A2G1UJM0"/>
<evidence type="ECO:0000256" key="6">
    <source>
        <dbReference type="ARBA" id="ARBA00022840"/>
    </source>
</evidence>
<reference evidence="9 10" key="1">
    <citation type="submission" date="2017-09" db="EMBL/GenBank/DDBJ databases">
        <title>The draft genome sequences of Marinobacter sp. PWS21.</title>
        <authorList>
            <person name="Cao J."/>
        </authorList>
    </citation>
    <scope>NUCLEOTIDE SEQUENCE [LARGE SCALE GENOMIC DNA]</scope>
    <source>
        <strain evidence="9 10">PWS21</strain>
    </source>
</reference>
<dbReference type="InterPro" id="IPR000550">
    <property type="entry name" value="Hppk"/>
</dbReference>
<dbReference type="PANTHER" id="PTHR43071">
    <property type="entry name" value="2-AMINO-4-HYDROXY-6-HYDROXYMETHYLDIHYDROPTERIDINE PYROPHOSPHOKINASE"/>
    <property type="match status" value="1"/>
</dbReference>